<proteinExistence type="predicted"/>
<accession>A0ACC2N267</accession>
<keyword evidence="2" id="KW-1185">Reference proteome</keyword>
<dbReference type="EMBL" id="CM056744">
    <property type="protein sequence ID" value="KAJ8665237.1"/>
    <property type="molecule type" value="Genomic_DNA"/>
</dbReference>
<protein>
    <submittedName>
        <fullName evidence="1">Uncharacterized protein</fullName>
    </submittedName>
</protein>
<dbReference type="Proteomes" id="UP001239111">
    <property type="component" value="Chromosome 4"/>
</dbReference>
<name>A0ACC2N267_9HYME</name>
<organism evidence="1 2">
    <name type="scientific">Eretmocerus hayati</name>
    <dbReference type="NCBI Taxonomy" id="131215"/>
    <lineage>
        <taxon>Eukaryota</taxon>
        <taxon>Metazoa</taxon>
        <taxon>Ecdysozoa</taxon>
        <taxon>Arthropoda</taxon>
        <taxon>Hexapoda</taxon>
        <taxon>Insecta</taxon>
        <taxon>Pterygota</taxon>
        <taxon>Neoptera</taxon>
        <taxon>Endopterygota</taxon>
        <taxon>Hymenoptera</taxon>
        <taxon>Apocrita</taxon>
        <taxon>Proctotrupomorpha</taxon>
        <taxon>Chalcidoidea</taxon>
        <taxon>Aphelinidae</taxon>
        <taxon>Aphelininae</taxon>
        <taxon>Eretmocerus</taxon>
    </lineage>
</organism>
<evidence type="ECO:0000313" key="2">
    <source>
        <dbReference type="Proteomes" id="UP001239111"/>
    </source>
</evidence>
<feature type="non-terminal residue" evidence="1">
    <location>
        <position position="352"/>
    </location>
</feature>
<reference evidence="1" key="1">
    <citation type="submission" date="2023-04" db="EMBL/GenBank/DDBJ databases">
        <title>A chromosome-level genome assembly of the parasitoid wasp Eretmocerus hayati.</title>
        <authorList>
            <person name="Zhong Y."/>
            <person name="Liu S."/>
            <person name="Liu Y."/>
        </authorList>
    </citation>
    <scope>NUCLEOTIDE SEQUENCE</scope>
    <source>
        <strain evidence="1">ZJU_SS_LIU_2023</strain>
    </source>
</reference>
<comment type="caution">
    <text evidence="1">The sequence shown here is derived from an EMBL/GenBank/DDBJ whole genome shotgun (WGS) entry which is preliminary data.</text>
</comment>
<gene>
    <name evidence="1" type="ORF">QAD02_006899</name>
</gene>
<sequence length="352" mass="40027">MPDFDTTYIHTPMFHGRLSDQEIRLLFHRDRAQIPPYRTARLNTHLPLRSKREIRPVEIDLAGVKTHLKLSPLMNNVVNIINFPVWIMQKDGVESDNFTLHRLNQNESAIDGSFYGDSEKMAVMLGYSKDREIYYDGVFGNSSTVTVVRSIAEKWWRESADIGDHIIYDVDEDVNTTISTDVNSQNTELMGQPLKIMYPKLLIFVENSFFKQLGENVKETINYVSIFWNAVNMKYSELPSPKVRIKVTGIIIEKDESSLSCIHESWKNDTKPDIDTMKMLLGCGRAFRGSICMAKYNSGFIHDDGNYDGVQTAAHELGHLLNLPHDGMEGAEECDGYPEDGIGTMMAPFKTS</sequence>
<evidence type="ECO:0000313" key="1">
    <source>
        <dbReference type="EMBL" id="KAJ8665237.1"/>
    </source>
</evidence>